<organism evidence="6 7">
    <name type="scientific">Butyricimonas faecalis</name>
    <dbReference type="NCBI Taxonomy" id="2093856"/>
    <lineage>
        <taxon>Bacteria</taxon>
        <taxon>Pseudomonadati</taxon>
        <taxon>Bacteroidota</taxon>
        <taxon>Bacteroidia</taxon>
        <taxon>Bacteroidales</taxon>
        <taxon>Odoribacteraceae</taxon>
        <taxon>Butyricimonas</taxon>
    </lineage>
</organism>
<sequence length="525" mass="59840">MSVPNIPTRILMFRDFVPDRVRVFLCLFFAVTFQFSGGIYLASVSQMVGSLALMQEDIMMAGYASFVGTTIVFPILFRLKFRFTSRSIFLMVCPALIVCNLITMSTGSLPVLVGVCFIAGMLRMWGTFECLSSVQLSITPTRNFAVFFPVVYLIVLGSIQLSGLVTVYLGYWADWRYMHGLIVGLLLVVWLCAALFTRHFRFMKALPLYGIDWLGGVLWAIFLLALVFVFEYGKFYDWLYSPYIRSGIVVAVVALLLNINRMHTLRHPYITKEALGYRNMGAILFAFLVLCCLQATPTILQNMFTGGILKYDVLSSVSLNWWNLLGIVLGALAVYYWHARLHGGYKRAVFTGFALVVMYQCFMFFLIDPRMNIEWLYLPTLLRGVGLVMIYISLTVYISGFVSFQHFFQVLSLLGFVRTGFGSAFGSAIYERMMQHVLPEKYQLLATDLDAVNPVAAHIPVEQLYGETMRQAMLVSVKELYGWTCIAGIFFLLMLLSYRYLNRNTVGRLPGMRRIKRMMKRDVSF</sequence>
<dbReference type="GO" id="GO:0005886">
    <property type="term" value="C:plasma membrane"/>
    <property type="evidence" value="ECO:0007669"/>
    <property type="project" value="TreeGrafter"/>
</dbReference>
<accession>A0A3Q9ITC2</accession>
<name>A0A3Q9ITC2_9BACT</name>
<proteinExistence type="predicted"/>
<comment type="subcellular location">
    <subcellularLocation>
        <location evidence="1">Membrane</location>
        <topology evidence="1">Multi-pass membrane protein</topology>
    </subcellularLocation>
</comment>
<feature type="transmembrane region" description="Helical" evidence="5">
    <location>
        <begin position="349"/>
        <end position="367"/>
    </location>
</feature>
<dbReference type="SUPFAM" id="SSF103473">
    <property type="entry name" value="MFS general substrate transporter"/>
    <property type="match status" value="1"/>
</dbReference>
<keyword evidence="7" id="KW-1185">Reference proteome</keyword>
<feature type="transmembrane region" description="Helical" evidence="5">
    <location>
        <begin position="242"/>
        <end position="259"/>
    </location>
</feature>
<evidence type="ECO:0000256" key="2">
    <source>
        <dbReference type="ARBA" id="ARBA00022692"/>
    </source>
</evidence>
<dbReference type="PANTHER" id="PTHR23501">
    <property type="entry name" value="MAJOR FACILITATOR SUPERFAMILY"/>
    <property type="match status" value="1"/>
</dbReference>
<keyword evidence="3 5" id="KW-1133">Transmembrane helix</keyword>
<dbReference type="PANTHER" id="PTHR23501:SF5">
    <property type="entry name" value="TRANSPORT PROTEIN"/>
    <property type="match status" value="1"/>
</dbReference>
<feature type="transmembrane region" description="Helical" evidence="5">
    <location>
        <begin position="88"/>
        <end position="105"/>
    </location>
</feature>
<evidence type="ECO:0000256" key="5">
    <source>
        <dbReference type="SAM" id="Phobius"/>
    </source>
</evidence>
<feature type="transmembrane region" description="Helical" evidence="5">
    <location>
        <begin position="111"/>
        <end position="132"/>
    </location>
</feature>
<feature type="transmembrane region" description="Helical" evidence="5">
    <location>
        <begin position="21"/>
        <end position="43"/>
    </location>
</feature>
<feature type="transmembrane region" description="Helical" evidence="5">
    <location>
        <begin position="480"/>
        <end position="501"/>
    </location>
</feature>
<evidence type="ECO:0000256" key="1">
    <source>
        <dbReference type="ARBA" id="ARBA00004141"/>
    </source>
</evidence>
<dbReference type="OrthoDB" id="1404010at2"/>
<evidence type="ECO:0000256" key="4">
    <source>
        <dbReference type="ARBA" id="ARBA00023136"/>
    </source>
</evidence>
<dbReference type="RefSeq" id="WP_106481065.1">
    <property type="nucleotide sequence ID" value="NZ_CP032819.1"/>
</dbReference>
<feature type="transmembrane region" description="Helical" evidence="5">
    <location>
        <begin position="280"/>
        <end position="300"/>
    </location>
</feature>
<dbReference type="InterPro" id="IPR036259">
    <property type="entry name" value="MFS_trans_sf"/>
</dbReference>
<keyword evidence="4 5" id="KW-0472">Membrane</keyword>
<evidence type="ECO:0000256" key="3">
    <source>
        <dbReference type="ARBA" id="ARBA00022989"/>
    </source>
</evidence>
<dbReference type="KEGG" id="buy:D8S85_13220"/>
<evidence type="ECO:0000313" key="7">
    <source>
        <dbReference type="Proteomes" id="UP000270673"/>
    </source>
</evidence>
<feature type="transmembrane region" description="Helical" evidence="5">
    <location>
        <begin position="144"/>
        <end position="171"/>
    </location>
</feature>
<dbReference type="EMBL" id="CP032819">
    <property type="protein sequence ID" value="AZS30412.1"/>
    <property type="molecule type" value="Genomic_DNA"/>
</dbReference>
<evidence type="ECO:0000313" key="6">
    <source>
        <dbReference type="EMBL" id="AZS30412.1"/>
    </source>
</evidence>
<feature type="transmembrane region" description="Helical" evidence="5">
    <location>
        <begin position="58"/>
        <end position="76"/>
    </location>
</feature>
<feature type="transmembrane region" description="Helical" evidence="5">
    <location>
        <begin position="208"/>
        <end position="230"/>
    </location>
</feature>
<feature type="transmembrane region" description="Helical" evidence="5">
    <location>
        <begin position="411"/>
        <end position="430"/>
    </location>
</feature>
<evidence type="ECO:0008006" key="8">
    <source>
        <dbReference type="Google" id="ProtNLM"/>
    </source>
</evidence>
<dbReference type="AlphaFoldDB" id="A0A3Q9ITC2"/>
<keyword evidence="2 5" id="KW-0812">Transmembrane</keyword>
<feature type="transmembrane region" description="Helical" evidence="5">
    <location>
        <begin position="387"/>
        <end position="404"/>
    </location>
</feature>
<feature type="transmembrane region" description="Helical" evidence="5">
    <location>
        <begin position="177"/>
        <end position="196"/>
    </location>
</feature>
<reference evidence="6 7" key="1">
    <citation type="submission" date="2018-10" db="EMBL/GenBank/DDBJ databases">
        <title>Butyricimonas faecalis sp. nov., isolated from human faeces and emended description of the genus Butyricimonas.</title>
        <authorList>
            <person name="Le Roy T."/>
            <person name="Van der Smissen P."/>
            <person name="Paquot A."/>
            <person name="Delzenne N."/>
            <person name="Muccioli G."/>
            <person name="Collet J.-F."/>
            <person name="Cani P.D."/>
        </authorList>
    </citation>
    <scope>NUCLEOTIDE SEQUENCE [LARGE SCALE GENOMIC DNA]</scope>
    <source>
        <strain evidence="6 7">H184</strain>
    </source>
</reference>
<protein>
    <recommendedName>
        <fullName evidence="8">MFS transporter</fullName>
    </recommendedName>
</protein>
<feature type="transmembrane region" description="Helical" evidence="5">
    <location>
        <begin position="320"/>
        <end position="337"/>
    </location>
</feature>
<dbReference type="GO" id="GO:0022857">
    <property type="term" value="F:transmembrane transporter activity"/>
    <property type="evidence" value="ECO:0007669"/>
    <property type="project" value="TreeGrafter"/>
</dbReference>
<gene>
    <name evidence="6" type="ORF">D8S85_13220</name>
</gene>
<dbReference type="Proteomes" id="UP000270673">
    <property type="component" value="Chromosome"/>
</dbReference>